<name>A0A8K0TUG4_9PEZI</name>
<evidence type="ECO:0000313" key="6">
    <source>
        <dbReference type="Proteomes" id="UP000813385"/>
    </source>
</evidence>
<dbReference type="SMART" id="SM00822">
    <property type="entry name" value="PKS_KR"/>
    <property type="match status" value="1"/>
</dbReference>
<dbReference type="AlphaFoldDB" id="A0A8K0TUG4"/>
<comment type="caution">
    <text evidence="5">The sequence shown here is derived from an EMBL/GenBank/DDBJ whole genome shotgun (WGS) entry which is preliminary data.</text>
</comment>
<comment type="similarity">
    <text evidence="1">Belongs to the short-chain dehydrogenases/reductases (SDR) family.</text>
</comment>
<dbReference type="InterPro" id="IPR057326">
    <property type="entry name" value="KR_dom"/>
</dbReference>
<dbReference type="SUPFAM" id="SSF51735">
    <property type="entry name" value="NAD(P)-binding Rossmann-fold domains"/>
    <property type="match status" value="1"/>
</dbReference>
<dbReference type="InterPro" id="IPR036291">
    <property type="entry name" value="NAD(P)-bd_dom_sf"/>
</dbReference>
<keyword evidence="6" id="KW-1185">Reference proteome</keyword>
<dbReference type="Gene3D" id="3.40.50.720">
    <property type="entry name" value="NAD(P)-binding Rossmann-like Domain"/>
    <property type="match status" value="1"/>
</dbReference>
<proteinExistence type="inferred from homology"/>
<evidence type="ECO:0000256" key="1">
    <source>
        <dbReference type="ARBA" id="ARBA00006484"/>
    </source>
</evidence>
<keyword evidence="2" id="KW-0521">NADP</keyword>
<keyword evidence="3" id="KW-0560">Oxidoreductase</keyword>
<dbReference type="GO" id="GO:0050664">
    <property type="term" value="F:oxidoreductase activity, acting on NAD(P)H, oxygen as acceptor"/>
    <property type="evidence" value="ECO:0007669"/>
    <property type="project" value="TreeGrafter"/>
</dbReference>
<organism evidence="5 6">
    <name type="scientific">Plectosphaerella cucumerina</name>
    <dbReference type="NCBI Taxonomy" id="40658"/>
    <lineage>
        <taxon>Eukaryota</taxon>
        <taxon>Fungi</taxon>
        <taxon>Dikarya</taxon>
        <taxon>Ascomycota</taxon>
        <taxon>Pezizomycotina</taxon>
        <taxon>Sordariomycetes</taxon>
        <taxon>Hypocreomycetidae</taxon>
        <taxon>Glomerellales</taxon>
        <taxon>Plectosphaerellaceae</taxon>
        <taxon>Plectosphaerella</taxon>
    </lineage>
</organism>
<sequence>MASKVIIVTGASRGLGLAITKHLLGNPSHSVVLAARSGEQLETLKTSHPKQVAYLAADLGKQETATELAELAVKTFGRIDGLVINHGVLDPMSRLENASIDEWKENYNINVFSGLALIKSALPELKKSKGSVVWVSSGAATGAYTAWGAYGSGKAAANHIIAHLGVEEPDITSIAVAPGRVDTDMQKLIRDSGKDSMAEKDHASFVAAHADGQLVQPEQPGTVIANFVAQPETSLSGKFLKYVCPAWDTGVSSH</sequence>
<evidence type="ECO:0000313" key="5">
    <source>
        <dbReference type="EMBL" id="KAH7377047.1"/>
    </source>
</evidence>
<evidence type="ECO:0000259" key="4">
    <source>
        <dbReference type="SMART" id="SM00822"/>
    </source>
</evidence>
<dbReference type="InterPro" id="IPR002347">
    <property type="entry name" value="SDR_fam"/>
</dbReference>
<feature type="domain" description="Ketoreductase" evidence="4">
    <location>
        <begin position="4"/>
        <end position="202"/>
    </location>
</feature>
<dbReference type="Proteomes" id="UP000813385">
    <property type="component" value="Unassembled WGS sequence"/>
</dbReference>
<dbReference type="Pfam" id="PF00106">
    <property type="entry name" value="adh_short"/>
    <property type="match status" value="1"/>
</dbReference>
<dbReference type="PANTHER" id="PTHR43008:SF8">
    <property type="entry name" value="BENZIL REDUCTASE ((S)-BENZOIN FORMING) IRC24"/>
    <property type="match status" value="1"/>
</dbReference>
<dbReference type="FunFam" id="3.40.50.720:FF:000281">
    <property type="entry name" value="Uncharacterized oxidoreductase YIR035C"/>
    <property type="match status" value="1"/>
</dbReference>
<dbReference type="OrthoDB" id="153074at2759"/>
<reference evidence="5" key="1">
    <citation type="journal article" date="2021" name="Nat. Commun.">
        <title>Genetic determinants of endophytism in the Arabidopsis root mycobiome.</title>
        <authorList>
            <person name="Mesny F."/>
            <person name="Miyauchi S."/>
            <person name="Thiergart T."/>
            <person name="Pickel B."/>
            <person name="Atanasova L."/>
            <person name="Karlsson M."/>
            <person name="Huettel B."/>
            <person name="Barry K.W."/>
            <person name="Haridas S."/>
            <person name="Chen C."/>
            <person name="Bauer D."/>
            <person name="Andreopoulos W."/>
            <person name="Pangilinan J."/>
            <person name="LaButti K."/>
            <person name="Riley R."/>
            <person name="Lipzen A."/>
            <person name="Clum A."/>
            <person name="Drula E."/>
            <person name="Henrissat B."/>
            <person name="Kohler A."/>
            <person name="Grigoriev I.V."/>
            <person name="Martin F.M."/>
            <person name="Hacquard S."/>
        </authorList>
    </citation>
    <scope>NUCLEOTIDE SEQUENCE</scope>
    <source>
        <strain evidence="5">MPI-CAGE-AT-0016</strain>
    </source>
</reference>
<evidence type="ECO:0000256" key="3">
    <source>
        <dbReference type="ARBA" id="ARBA00023002"/>
    </source>
</evidence>
<dbReference type="PROSITE" id="PS00061">
    <property type="entry name" value="ADH_SHORT"/>
    <property type="match status" value="1"/>
</dbReference>
<dbReference type="PANTHER" id="PTHR43008">
    <property type="entry name" value="BENZIL REDUCTASE"/>
    <property type="match status" value="1"/>
</dbReference>
<protein>
    <submittedName>
        <fullName evidence="5">Short-chain dehydrogenase</fullName>
    </submittedName>
</protein>
<dbReference type="InterPro" id="IPR020904">
    <property type="entry name" value="Sc_DH/Rdtase_CS"/>
</dbReference>
<evidence type="ECO:0000256" key="2">
    <source>
        <dbReference type="ARBA" id="ARBA00022857"/>
    </source>
</evidence>
<accession>A0A8K0TUG4</accession>
<dbReference type="PRINTS" id="PR00081">
    <property type="entry name" value="GDHRDH"/>
</dbReference>
<dbReference type="EMBL" id="JAGPXD010000001">
    <property type="protein sequence ID" value="KAH7377047.1"/>
    <property type="molecule type" value="Genomic_DNA"/>
</dbReference>
<gene>
    <name evidence="5" type="ORF">B0T11DRAFT_218415</name>
</gene>